<comment type="catalytic activity">
    <reaction evidence="2">
        <text>N-terminal L-alanyl-[ribosomal protein bS18] + acetyl-CoA = N-terminal N(alpha)-acetyl-L-alanyl-[ribosomal protein bS18] + CoA + H(+)</text>
        <dbReference type="Rhea" id="RHEA:43756"/>
        <dbReference type="Rhea" id="RHEA-COMP:10676"/>
        <dbReference type="Rhea" id="RHEA-COMP:10677"/>
        <dbReference type="ChEBI" id="CHEBI:15378"/>
        <dbReference type="ChEBI" id="CHEBI:57287"/>
        <dbReference type="ChEBI" id="CHEBI:57288"/>
        <dbReference type="ChEBI" id="CHEBI:64718"/>
        <dbReference type="ChEBI" id="CHEBI:83683"/>
        <dbReference type="EC" id="2.3.1.266"/>
    </reaction>
</comment>
<evidence type="ECO:0000259" key="3">
    <source>
        <dbReference type="PROSITE" id="PS51186"/>
    </source>
</evidence>
<keyword evidence="5" id="KW-1185">Reference proteome</keyword>
<dbReference type="SUPFAM" id="SSF55729">
    <property type="entry name" value="Acyl-CoA N-acyltransferases (Nat)"/>
    <property type="match status" value="1"/>
</dbReference>
<dbReference type="InterPro" id="IPR000182">
    <property type="entry name" value="GNAT_dom"/>
</dbReference>
<dbReference type="InterPro" id="IPR050769">
    <property type="entry name" value="NAT_camello-type"/>
</dbReference>
<dbReference type="PROSITE" id="PS51186">
    <property type="entry name" value="GNAT"/>
    <property type="match status" value="1"/>
</dbReference>
<dbReference type="EC" id="2.3.1.266" evidence="2"/>
<dbReference type="RefSeq" id="WP_189411026.1">
    <property type="nucleotide sequence ID" value="NZ_BMYJ01000004.1"/>
</dbReference>
<dbReference type="Gene3D" id="3.40.630.30">
    <property type="match status" value="1"/>
</dbReference>
<comment type="subcellular location">
    <subcellularLocation>
        <location evidence="2">Cytoplasm</location>
    </subcellularLocation>
</comment>
<evidence type="ECO:0000256" key="1">
    <source>
        <dbReference type="ARBA" id="ARBA00022679"/>
    </source>
</evidence>
<dbReference type="InterPro" id="IPR016181">
    <property type="entry name" value="Acyl_CoA_acyltransferase"/>
</dbReference>
<dbReference type="Pfam" id="PF00583">
    <property type="entry name" value="Acetyltransf_1"/>
    <property type="match status" value="1"/>
</dbReference>
<keyword evidence="2" id="KW-0963">Cytoplasm</keyword>
<keyword evidence="1" id="KW-0808">Transferase</keyword>
<evidence type="ECO:0000313" key="4">
    <source>
        <dbReference type="EMBL" id="GHC53404.1"/>
    </source>
</evidence>
<feature type="domain" description="N-acetyltransferase" evidence="3">
    <location>
        <begin position="1"/>
        <end position="132"/>
    </location>
</feature>
<comment type="function">
    <text evidence="2">Acetylates the N-terminal alanine of ribosomal protein bS18.</text>
</comment>
<comment type="caution">
    <text evidence="4">The sequence shown here is derived from an EMBL/GenBank/DDBJ whole genome shotgun (WGS) entry which is preliminary data.</text>
</comment>
<dbReference type="EMBL" id="BMYJ01000004">
    <property type="protein sequence ID" value="GHC53404.1"/>
    <property type="molecule type" value="Genomic_DNA"/>
</dbReference>
<sequence length="132" mass="14266">MTPEALALIHAQCFTRPPPWTAKTFASFLTDPTTFLLTDADAFILGRVILDEAELLTLAVAPLAQGQGKGQRLVGQFLQTARQKGAVTAFLEVAEGNAPARQLYAKAGFTQTGCRKRYYAGVEDALLLSRPL</sequence>
<dbReference type="Proteomes" id="UP000638981">
    <property type="component" value="Unassembled WGS sequence"/>
</dbReference>
<protein>
    <recommendedName>
        <fullName evidence="2">[Ribosomal protein bS18]-alanine N-acetyltransferase</fullName>
        <ecNumber evidence="2">2.3.1.266</ecNumber>
    </recommendedName>
</protein>
<reference evidence="4" key="2">
    <citation type="submission" date="2020-09" db="EMBL/GenBank/DDBJ databases">
        <authorList>
            <person name="Sun Q."/>
            <person name="Kim S."/>
        </authorList>
    </citation>
    <scope>NUCLEOTIDE SEQUENCE</scope>
    <source>
        <strain evidence="4">KCTC 23310</strain>
    </source>
</reference>
<evidence type="ECO:0000313" key="5">
    <source>
        <dbReference type="Proteomes" id="UP000638981"/>
    </source>
</evidence>
<gene>
    <name evidence="4" type="primary">rimI</name>
    <name evidence="4" type="ORF">GCM10007315_15090</name>
</gene>
<dbReference type="PANTHER" id="PTHR13947:SF37">
    <property type="entry name" value="LD18367P"/>
    <property type="match status" value="1"/>
</dbReference>
<dbReference type="AlphaFoldDB" id="A0A918TN25"/>
<evidence type="ECO:0000256" key="2">
    <source>
        <dbReference type="RuleBase" id="RU363094"/>
    </source>
</evidence>
<dbReference type="GO" id="GO:0008999">
    <property type="term" value="F:protein-N-terminal-alanine acetyltransferase activity"/>
    <property type="evidence" value="ECO:0007669"/>
    <property type="project" value="UniProtKB-EC"/>
</dbReference>
<accession>A0A918TN25</accession>
<organism evidence="4 5">
    <name type="scientific">Neogemmobacter tilapiae</name>
    <dbReference type="NCBI Taxonomy" id="875041"/>
    <lineage>
        <taxon>Bacteria</taxon>
        <taxon>Pseudomonadati</taxon>
        <taxon>Pseudomonadota</taxon>
        <taxon>Alphaproteobacteria</taxon>
        <taxon>Rhodobacterales</taxon>
        <taxon>Paracoccaceae</taxon>
        <taxon>Neogemmobacter</taxon>
    </lineage>
</organism>
<dbReference type="NCBIfam" id="TIGR01575">
    <property type="entry name" value="rimI"/>
    <property type="match status" value="1"/>
</dbReference>
<dbReference type="CDD" id="cd04301">
    <property type="entry name" value="NAT_SF"/>
    <property type="match status" value="1"/>
</dbReference>
<dbReference type="GO" id="GO:0005737">
    <property type="term" value="C:cytoplasm"/>
    <property type="evidence" value="ECO:0007669"/>
    <property type="project" value="UniProtKB-SubCell"/>
</dbReference>
<proteinExistence type="inferred from homology"/>
<comment type="similarity">
    <text evidence="2">Belongs to the acetyltransferase family. RimI subfamily.</text>
</comment>
<reference evidence="4" key="1">
    <citation type="journal article" date="2014" name="Int. J. Syst. Evol. Microbiol.">
        <title>Complete genome sequence of Corynebacterium casei LMG S-19264T (=DSM 44701T), isolated from a smear-ripened cheese.</title>
        <authorList>
            <consortium name="US DOE Joint Genome Institute (JGI-PGF)"/>
            <person name="Walter F."/>
            <person name="Albersmeier A."/>
            <person name="Kalinowski J."/>
            <person name="Ruckert C."/>
        </authorList>
    </citation>
    <scope>NUCLEOTIDE SEQUENCE</scope>
    <source>
        <strain evidence="4">KCTC 23310</strain>
    </source>
</reference>
<dbReference type="InterPro" id="IPR006464">
    <property type="entry name" value="AcTrfase_RimI/Ard1"/>
</dbReference>
<name>A0A918TN25_9RHOB</name>
<dbReference type="PANTHER" id="PTHR13947">
    <property type="entry name" value="GNAT FAMILY N-ACETYLTRANSFERASE"/>
    <property type="match status" value="1"/>
</dbReference>